<feature type="domain" description="Concentrative nucleoside transporter C-terminal" evidence="9">
    <location>
        <begin position="229"/>
        <end position="440"/>
    </location>
</feature>
<feature type="transmembrane region" description="Helical" evidence="7">
    <location>
        <begin position="200"/>
        <end position="222"/>
    </location>
</feature>
<evidence type="ECO:0000256" key="1">
    <source>
        <dbReference type="ARBA" id="ARBA00004651"/>
    </source>
</evidence>
<protein>
    <submittedName>
        <fullName evidence="11">Nucleoside permease NupC</fullName>
    </submittedName>
</protein>
<dbReference type="KEGG" id="abas:ACPOL_5391"/>
<name>A0A2Z5G6M7_9BACT</name>
<dbReference type="PANTHER" id="PTHR10590:SF4">
    <property type="entry name" value="SOLUTE CARRIER FAMILY 28 MEMBER 3"/>
    <property type="match status" value="1"/>
</dbReference>
<evidence type="ECO:0000259" key="8">
    <source>
        <dbReference type="Pfam" id="PF01773"/>
    </source>
</evidence>
<dbReference type="InterPro" id="IPR011657">
    <property type="entry name" value="CNT_C_dom"/>
</dbReference>
<evidence type="ECO:0000256" key="6">
    <source>
        <dbReference type="ARBA" id="ARBA00023136"/>
    </source>
</evidence>
<evidence type="ECO:0000259" key="9">
    <source>
        <dbReference type="Pfam" id="PF07662"/>
    </source>
</evidence>
<feature type="transmembrane region" description="Helical" evidence="7">
    <location>
        <begin position="383"/>
        <end position="410"/>
    </location>
</feature>
<evidence type="ECO:0000313" key="12">
    <source>
        <dbReference type="Proteomes" id="UP000253606"/>
    </source>
</evidence>
<keyword evidence="6 7" id="KW-0472">Membrane</keyword>
<evidence type="ECO:0000256" key="3">
    <source>
        <dbReference type="ARBA" id="ARBA00022475"/>
    </source>
</evidence>
<dbReference type="InterPro" id="IPR002668">
    <property type="entry name" value="CNT_N_dom"/>
</dbReference>
<reference evidence="11 12" key="1">
    <citation type="journal article" date="2018" name="Front. Microbiol.">
        <title>Hydrolytic Capabilities as a Key to Environmental Success: Chitinolytic and Cellulolytic Acidobacteria From Acidic Sub-arctic Soils and Boreal Peatlands.</title>
        <authorList>
            <person name="Belova S.E."/>
            <person name="Ravin N.V."/>
            <person name="Pankratov T.A."/>
            <person name="Rakitin A.L."/>
            <person name="Ivanova A.A."/>
            <person name="Beletsky A.V."/>
            <person name="Mardanov A.V."/>
            <person name="Sinninghe Damste J.S."/>
            <person name="Dedysh S.N."/>
        </authorList>
    </citation>
    <scope>NUCLEOTIDE SEQUENCE [LARGE SCALE GENOMIC DNA]</scope>
    <source>
        <strain evidence="11 12">SBC82</strain>
    </source>
</reference>
<feature type="transmembrane region" description="Helical" evidence="7">
    <location>
        <begin position="321"/>
        <end position="343"/>
    </location>
</feature>
<dbReference type="Proteomes" id="UP000253606">
    <property type="component" value="Chromosome"/>
</dbReference>
<dbReference type="PANTHER" id="PTHR10590">
    <property type="entry name" value="SODIUM/NUCLEOSIDE COTRANSPORTER"/>
    <property type="match status" value="1"/>
</dbReference>
<evidence type="ECO:0000256" key="7">
    <source>
        <dbReference type="SAM" id="Phobius"/>
    </source>
</evidence>
<keyword evidence="12" id="KW-1185">Reference proteome</keyword>
<feature type="transmembrane region" description="Helical" evidence="7">
    <location>
        <begin position="64"/>
        <end position="81"/>
    </location>
</feature>
<dbReference type="GO" id="GO:0005337">
    <property type="term" value="F:nucleoside transmembrane transporter activity"/>
    <property type="evidence" value="ECO:0007669"/>
    <property type="project" value="InterPro"/>
</dbReference>
<dbReference type="Pfam" id="PF07662">
    <property type="entry name" value="Nucleos_tra2_C"/>
    <property type="match status" value="1"/>
</dbReference>
<keyword evidence="5 7" id="KW-1133">Transmembrane helix</keyword>
<dbReference type="EMBL" id="CP030840">
    <property type="protein sequence ID" value="AXC14639.1"/>
    <property type="molecule type" value="Genomic_DNA"/>
</dbReference>
<proteinExistence type="inferred from homology"/>
<dbReference type="GO" id="GO:0005886">
    <property type="term" value="C:plasma membrane"/>
    <property type="evidence" value="ECO:0007669"/>
    <property type="project" value="UniProtKB-SubCell"/>
</dbReference>
<organism evidence="11 12">
    <name type="scientific">Acidisarcina polymorpha</name>
    <dbReference type="NCBI Taxonomy" id="2211140"/>
    <lineage>
        <taxon>Bacteria</taxon>
        <taxon>Pseudomonadati</taxon>
        <taxon>Acidobacteriota</taxon>
        <taxon>Terriglobia</taxon>
        <taxon>Terriglobales</taxon>
        <taxon>Acidobacteriaceae</taxon>
        <taxon>Acidisarcina</taxon>
    </lineage>
</organism>
<feature type="transmembrane region" description="Helical" evidence="7">
    <location>
        <begin position="33"/>
        <end position="52"/>
    </location>
</feature>
<dbReference type="Pfam" id="PF07670">
    <property type="entry name" value="Gate"/>
    <property type="match status" value="1"/>
</dbReference>
<dbReference type="GO" id="GO:0015293">
    <property type="term" value="F:symporter activity"/>
    <property type="evidence" value="ECO:0007669"/>
    <property type="project" value="TreeGrafter"/>
</dbReference>
<feature type="transmembrane region" description="Helical" evidence="7">
    <location>
        <begin position="9"/>
        <end position="27"/>
    </location>
</feature>
<feature type="transmembrane region" description="Helical" evidence="7">
    <location>
        <begin position="287"/>
        <end position="309"/>
    </location>
</feature>
<feature type="transmembrane region" description="Helical" evidence="7">
    <location>
        <begin position="422"/>
        <end position="443"/>
    </location>
</feature>
<gene>
    <name evidence="11" type="ORF">ACPOL_5391</name>
</gene>
<evidence type="ECO:0000313" key="11">
    <source>
        <dbReference type="EMBL" id="AXC14639.1"/>
    </source>
</evidence>
<evidence type="ECO:0000256" key="4">
    <source>
        <dbReference type="ARBA" id="ARBA00022692"/>
    </source>
</evidence>
<evidence type="ECO:0000256" key="2">
    <source>
        <dbReference type="ARBA" id="ARBA00009033"/>
    </source>
</evidence>
<feature type="domain" description="Nucleoside transporter/FeoB GTPase Gate" evidence="10">
    <location>
        <begin position="125"/>
        <end position="221"/>
    </location>
</feature>
<dbReference type="Pfam" id="PF01773">
    <property type="entry name" value="Nucleos_tra2_N"/>
    <property type="match status" value="1"/>
</dbReference>
<feature type="domain" description="Concentrative nucleoside transporter N-terminal" evidence="8">
    <location>
        <begin position="40"/>
        <end position="113"/>
    </location>
</feature>
<dbReference type="InterPro" id="IPR008276">
    <property type="entry name" value="C_nuclsd_transpt"/>
</dbReference>
<comment type="subcellular location">
    <subcellularLocation>
        <location evidence="1">Cell membrane</location>
        <topology evidence="1">Multi-pass membrane protein</topology>
    </subcellularLocation>
</comment>
<sequence length="444" mass="47994">MKVGRDRQTALVQVAIWFLFLNLDPYLAKERIMARFTGILGLLTMLLLAWLFSSNRRAIRWRTVLWGLGLQFVFAILVLRFTVGQRILAAAGDLVTGMLNNAFAGSQLVFGELGKQHSTFGPIIAFQVLPTIIFISALFAVLYHLGIMQIVIKAFAWAMQRTMKISGAESLNVAASIFMGQTEAPLTIRPFLPGLTRSELMTVMTSGMAHVSGGIMAAYILSGILAKDLLAAVIMTAPGTILIAKMLVPETQVPETEGTVHMTASEEHNEENLLGAIARGTIDGGRLAFNVAIMLISFLALITLLNGIFGDLHNWLGRYHIPFPSQLGVVLGILFSPVAWLIGIPWHDAPLVGNLLGTRTMINEVVAYSLLGQQKAMLAPRSFTIATFALCGFANLSSIGIQIGGIGALIPDRRNELARLGLRAMIAGTMANLMSASIVGLLVR</sequence>
<accession>A0A2Z5G6M7</accession>
<evidence type="ECO:0000256" key="5">
    <source>
        <dbReference type="ARBA" id="ARBA00022989"/>
    </source>
</evidence>
<keyword evidence="4 7" id="KW-0812">Transmembrane</keyword>
<dbReference type="AlphaFoldDB" id="A0A2Z5G6M7"/>
<comment type="similarity">
    <text evidence="2">Belongs to the concentrative nucleoside transporter (CNT) (TC 2.A.41) family.</text>
</comment>
<feature type="transmembrane region" description="Helical" evidence="7">
    <location>
        <begin position="123"/>
        <end position="145"/>
    </location>
</feature>
<evidence type="ECO:0000259" key="10">
    <source>
        <dbReference type="Pfam" id="PF07670"/>
    </source>
</evidence>
<dbReference type="InterPro" id="IPR011642">
    <property type="entry name" value="Gate_dom"/>
</dbReference>
<keyword evidence="3" id="KW-1003">Cell membrane</keyword>